<dbReference type="AlphaFoldDB" id="A0A9D5Q5Y6"/>
<comment type="caution">
    <text evidence="3">The sequence shown here is derived from an EMBL/GenBank/DDBJ whole genome shotgun (WGS) entry which is preliminary data.</text>
</comment>
<dbReference type="CDD" id="cd03789">
    <property type="entry name" value="GT9_LPS_heptosyltransferase"/>
    <property type="match status" value="1"/>
</dbReference>
<evidence type="ECO:0008006" key="5">
    <source>
        <dbReference type="Google" id="ProtNLM"/>
    </source>
</evidence>
<dbReference type="InterPro" id="IPR051199">
    <property type="entry name" value="LPS_LOS_Heptosyltrfase"/>
</dbReference>
<dbReference type="InterPro" id="IPR002201">
    <property type="entry name" value="Glyco_trans_9"/>
</dbReference>
<sequence length="329" mass="36658">MSLPFFDLLARLFPQSPVDIIAKASIQDVFRHHPAIRTIHPFSKANVTGLFGWLRYGKRLQRQGPYELFITLAPSFSAALIGYGVGSRFRVGYRGDGRSLLLTHRFAPPSATHRVVAYARLLQKFLMGLQGSEYVPQDAPIALRFPLSEEERRTSLLPRDPQTRYIVLNVNSEAQSRRLPLNTWIALGKRLLQETSRRVKLILIGTAAEQPRVAQVLQGIAKPEALLDFSGKTSVRELAMLLRDADLVVSNDSGPMHLANAVGTSLITWFGAGDPTATGPFLSHKAQVFQKPLPCSPCLRNVCRFPTVRCLEQITPDELFQSVMTLLTM</sequence>
<dbReference type="GO" id="GO:0005829">
    <property type="term" value="C:cytosol"/>
    <property type="evidence" value="ECO:0007669"/>
    <property type="project" value="TreeGrafter"/>
</dbReference>
<proteinExistence type="predicted"/>
<gene>
    <name evidence="3" type="ORF">GF339_07155</name>
</gene>
<dbReference type="Pfam" id="PF01075">
    <property type="entry name" value="Glyco_transf_9"/>
    <property type="match status" value="1"/>
</dbReference>
<dbReference type="GO" id="GO:0008713">
    <property type="term" value="F:ADP-heptose-lipopolysaccharide heptosyltransferase activity"/>
    <property type="evidence" value="ECO:0007669"/>
    <property type="project" value="TreeGrafter"/>
</dbReference>
<evidence type="ECO:0000256" key="1">
    <source>
        <dbReference type="ARBA" id="ARBA00022676"/>
    </source>
</evidence>
<dbReference type="GO" id="GO:0009244">
    <property type="term" value="P:lipopolysaccharide core region biosynthetic process"/>
    <property type="evidence" value="ECO:0007669"/>
    <property type="project" value="TreeGrafter"/>
</dbReference>
<name>A0A9D5Q5Y6_9BACT</name>
<protein>
    <recommendedName>
        <fullName evidence="5">Lipopolysaccharide heptosyltransferase II</fullName>
    </recommendedName>
</protein>
<reference evidence="3" key="1">
    <citation type="submission" date="2019-11" db="EMBL/GenBank/DDBJ databases">
        <title>Microbial mats filling the niche in hypersaline microbial mats.</title>
        <authorList>
            <person name="Wong H.L."/>
            <person name="Macleod F.I."/>
            <person name="White R.A. III"/>
            <person name="Burns B.P."/>
        </authorList>
    </citation>
    <scope>NUCLEOTIDE SEQUENCE</scope>
    <source>
        <strain evidence="3">Rbin_158</strain>
    </source>
</reference>
<dbReference type="SUPFAM" id="SSF53756">
    <property type="entry name" value="UDP-Glycosyltransferase/glycogen phosphorylase"/>
    <property type="match status" value="1"/>
</dbReference>
<dbReference type="PANTHER" id="PTHR30160">
    <property type="entry name" value="TETRAACYLDISACCHARIDE 4'-KINASE-RELATED"/>
    <property type="match status" value="1"/>
</dbReference>
<dbReference type="EMBL" id="WJJP01000221">
    <property type="protein sequence ID" value="MBD3324346.1"/>
    <property type="molecule type" value="Genomic_DNA"/>
</dbReference>
<keyword evidence="2" id="KW-0808">Transferase</keyword>
<accession>A0A9D5Q5Y6</accession>
<evidence type="ECO:0000256" key="2">
    <source>
        <dbReference type="ARBA" id="ARBA00022679"/>
    </source>
</evidence>
<organism evidence="3 4">
    <name type="scientific">candidate division KSB3 bacterium</name>
    <dbReference type="NCBI Taxonomy" id="2044937"/>
    <lineage>
        <taxon>Bacteria</taxon>
        <taxon>candidate division KSB3</taxon>
    </lineage>
</organism>
<evidence type="ECO:0000313" key="4">
    <source>
        <dbReference type="Proteomes" id="UP000649604"/>
    </source>
</evidence>
<evidence type="ECO:0000313" key="3">
    <source>
        <dbReference type="EMBL" id="MBD3324346.1"/>
    </source>
</evidence>
<dbReference type="Gene3D" id="3.40.50.2000">
    <property type="entry name" value="Glycogen Phosphorylase B"/>
    <property type="match status" value="2"/>
</dbReference>
<dbReference type="Proteomes" id="UP000649604">
    <property type="component" value="Unassembled WGS sequence"/>
</dbReference>
<keyword evidence="1" id="KW-0328">Glycosyltransferase</keyword>